<dbReference type="PANTHER" id="PTHR31339">
    <property type="entry name" value="PECTIN LYASE-RELATED"/>
    <property type="match status" value="1"/>
</dbReference>
<comment type="similarity">
    <text evidence="1 4">Belongs to the glycosyl hydrolase 28 family.</text>
</comment>
<proteinExistence type="inferred from homology"/>
<evidence type="ECO:0000256" key="4">
    <source>
        <dbReference type="RuleBase" id="RU361169"/>
    </source>
</evidence>
<dbReference type="SMART" id="SM00710">
    <property type="entry name" value="PbH1"/>
    <property type="match status" value="4"/>
</dbReference>
<dbReference type="PANTHER" id="PTHR31339:SF9">
    <property type="entry name" value="PLASMIN AND FIBRONECTIN-BINDING PROTEIN A"/>
    <property type="match status" value="1"/>
</dbReference>
<dbReference type="Pfam" id="PF00295">
    <property type="entry name" value="Glyco_hydro_28"/>
    <property type="match status" value="1"/>
</dbReference>
<dbReference type="EC" id="3.2.1.15" evidence="5"/>
<dbReference type="KEGG" id="cja:CJA_0172"/>
<keyword evidence="2 4" id="KW-0378">Hydrolase</keyword>
<dbReference type="InterPro" id="IPR006311">
    <property type="entry name" value="TAT_signal"/>
</dbReference>
<dbReference type="RefSeq" id="WP_012485855.1">
    <property type="nucleotide sequence ID" value="NC_010995.1"/>
</dbReference>
<dbReference type="Proteomes" id="UP000001036">
    <property type="component" value="Chromosome"/>
</dbReference>
<protein>
    <submittedName>
        <fullName evidence="5">Polygalacturonase, putative, pga28A</fullName>
        <ecNumber evidence="5">3.2.1.15</ecNumber>
    </submittedName>
</protein>
<dbReference type="SUPFAM" id="SSF51126">
    <property type="entry name" value="Pectin lyase-like"/>
    <property type="match status" value="1"/>
</dbReference>
<evidence type="ECO:0000256" key="2">
    <source>
        <dbReference type="ARBA" id="ARBA00022801"/>
    </source>
</evidence>
<dbReference type="PROSITE" id="PS51318">
    <property type="entry name" value="TAT"/>
    <property type="match status" value="1"/>
</dbReference>
<keyword evidence="6" id="KW-1185">Reference proteome</keyword>
<dbReference type="InterPro" id="IPR011050">
    <property type="entry name" value="Pectin_lyase_fold/virulence"/>
</dbReference>
<gene>
    <name evidence="5" type="primary">pga28A</name>
    <name evidence="5" type="ordered locus">CJA_0172</name>
</gene>
<dbReference type="CAZy" id="GH28">
    <property type="family name" value="Glycoside Hydrolase Family 28"/>
</dbReference>
<dbReference type="InterPro" id="IPR006626">
    <property type="entry name" value="PbH1"/>
</dbReference>
<dbReference type="HOGENOM" id="CLU_016031_8_3_6"/>
<dbReference type="eggNOG" id="COG5434">
    <property type="taxonomic scope" value="Bacteria"/>
</dbReference>
<evidence type="ECO:0000256" key="3">
    <source>
        <dbReference type="ARBA" id="ARBA00023295"/>
    </source>
</evidence>
<reference evidence="5 6" key="1">
    <citation type="journal article" date="2008" name="J. Bacteriol.">
        <title>Insights into plant cell wall degradation from the genome sequence of the soil bacterium Cellvibrio japonicus.</title>
        <authorList>
            <person name="Deboy R.T."/>
            <person name="Mongodin E.F."/>
            <person name="Fouts D.E."/>
            <person name="Tailford L.E."/>
            <person name="Khouri H."/>
            <person name="Emerson J.B."/>
            <person name="Mohamoud Y."/>
            <person name="Watkins K."/>
            <person name="Henrissat B."/>
            <person name="Gilbert H.J."/>
            <person name="Nelson K.E."/>
        </authorList>
    </citation>
    <scope>NUCLEOTIDE SEQUENCE [LARGE SCALE GENOMIC DNA]</scope>
    <source>
        <strain evidence="5 6">Ueda107</strain>
    </source>
</reference>
<name>B3PGB7_CELJU</name>
<dbReference type="InterPro" id="IPR000743">
    <property type="entry name" value="Glyco_hydro_28"/>
</dbReference>
<dbReference type="InterPro" id="IPR012334">
    <property type="entry name" value="Pectin_lyas_fold"/>
</dbReference>
<keyword evidence="3 4" id="KW-0326">Glycosidase</keyword>
<accession>B3PGB7</accession>
<dbReference type="InterPro" id="IPR051801">
    <property type="entry name" value="GH28_Enzymes"/>
</dbReference>
<evidence type="ECO:0000313" key="5">
    <source>
        <dbReference type="EMBL" id="ACE86080.1"/>
    </source>
</evidence>
<organism evidence="5 6">
    <name type="scientific">Cellvibrio japonicus (strain Ueda107)</name>
    <name type="common">Pseudomonas fluorescens subsp. cellulosa</name>
    <dbReference type="NCBI Taxonomy" id="498211"/>
    <lineage>
        <taxon>Bacteria</taxon>
        <taxon>Pseudomonadati</taxon>
        <taxon>Pseudomonadota</taxon>
        <taxon>Gammaproteobacteria</taxon>
        <taxon>Cellvibrionales</taxon>
        <taxon>Cellvibrionaceae</taxon>
        <taxon>Cellvibrio</taxon>
    </lineage>
</organism>
<dbReference type="PROSITE" id="PS51257">
    <property type="entry name" value="PROKAR_LIPOPROTEIN"/>
    <property type="match status" value="1"/>
</dbReference>
<dbReference type="GO" id="GO:0004650">
    <property type="term" value="F:polygalacturonase activity"/>
    <property type="evidence" value="ECO:0007669"/>
    <property type="project" value="UniProtKB-EC"/>
</dbReference>
<dbReference type="AlphaFoldDB" id="B3PGB7"/>
<evidence type="ECO:0000256" key="1">
    <source>
        <dbReference type="ARBA" id="ARBA00008834"/>
    </source>
</evidence>
<dbReference type="PROSITE" id="PS00502">
    <property type="entry name" value="POLYGALACTURONASE"/>
    <property type="match status" value="1"/>
</dbReference>
<dbReference type="Gene3D" id="2.160.20.10">
    <property type="entry name" value="Single-stranded right-handed beta-helix, Pectin lyase-like"/>
    <property type="match status" value="1"/>
</dbReference>
<dbReference type="GO" id="GO:0005975">
    <property type="term" value="P:carbohydrate metabolic process"/>
    <property type="evidence" value="ECO:0007669"/>
    <property type="project" value="InterPro"/>
</dbReference>
<dbReference type="EMBL" id="CP000934">
    <property type="protein sequence ID" value="ACE86080.1"/>
    <property type="molecule type" value="Genomic_DNA"/>
</dbReference>
<dbReference type="STRING" id="498211.CJA_0172"/>
<evidence type="ECO:0000313" key="6">
    <source>
        <dbReference type="Proteomes" id="UP000001036"/>
    </source>
</evidence>
<sequence length="489" mass="53820">MNKTPRQLIDRREFLNRAGSMAGIAFLGATGLTACVNNKPSPNSGMSYDEAWRTADDIRNNIARTSFPNKTFDIRAYGARAGGAIDATKAFANAIAACHAAGGGKVLVSGGTYLSGPIHLLSNVNLHVEKGARIAFITDPKAYLPAVFTRWEGMELMGYSPLIYAYRQENIAITGEGTLDGQANRTTWWPWKGGAWKGGKNWSVPGFPTQDEGREQLQRAMEAGVAPEQRLFAEGANLRPPFVQPYECERVLIEGVTIVNSPFWLLNPVLCNDVIVRGVTCDSMGPNSDGCDPESCDRVLIEDCYFDTGDDCIAIKSGRNHDGRRINRPSQNIVIRNCHMRRGHGGVVIGSEMSGGVRNVFVEHCEMNSPDLERGLRIKTNSVRGGVVENFFARDITIVEVKNAIVIDFQYEEGDAGEHTPIVRNIDFRGITCAKAERVFQVRGYERSPISNLALRNCDFKQVKEIGVLEHMDAMTAENVRINGTPFTI</sequence>